<sequence length="518" mass="58100">MSTERADGWGMYDDFRGYRVPDEDALSNAIRTATVVLDANVLLSLYRYNSATRDDLLDILRRLGERLWIPHQVMREFWRNRLSVIVNRGASTKQVLDAFSKSQRSLIDAIDQWARTTAVLNRDRERLISMAGAMYGELNEAVEAHAPASVGIAGGAMGEEVLKQLEELLDGRVGAAPAEQEWRAAIKEGAARVAAKVPPGYLDSEKADSSLPEGAAGDYLVWKQSVDEIRRRGGDLLIVTGDVKEDWWWRYQSEVIGPRPELVSELFGACNAQLFMMRPTDLLRRSHVLHVHVNEESIDDAERVGREVSGSWTPVGVISLLERLDAEGWEHADVIREAATLGGRIPREVIYEVCGYGDDRMLRGFTRPAARITRDLQMEGIVAEGVPPVLTPLYEGGVKAIAFEIPAEVVTIVRDMRKRVRCRLSMNLRPTSPTLACVPIMRVVRIRGSGALFTDSSRALVRVQLDDRLMALRHRLRQAGLYRLLQQVVVLLNLCAKASWGMRHFFRIGISIPLRNRS</sequence>
<evidence type="ECO:0000259" key="1">
    <source>
        <dbReference type="Pfam" id="PF18476"/>
    </source>
</evidence>
<evidence type="ECO:0000313" key="2">
    <source>
        <dbReference type="EMBL" id="TWF75639.1"/>
    </source>
</evidence>
<dbReference type="Pfam" id="PF18476">
    <property type="entry name" value="PIN_8"/>
    <property type="match status" value="1"/>
</dbReference>
<dbReference type="Proteomes" id="UP000321261">
    <property type="component" value="Unassembled WGS sequence"/>
</dbReference>
<organism evidence="2 3">
    <name type="scientific">Pseudonocardia hierapolitana</name>
    <dbReference type="NCBI Taxonomy" id="1128676"/>
    <lineage>
        <taxon>Bacteria</taxon>
        <taxon>Bacillati</taxon>
        <taxon>Actinomycetota</taxon>
        <taxon>Actinomycetes</taxon>
        <taxon>Pseudonocardiales</taxon>
        <taxon>Pseudonocardiaceae</taxon>
        <taxon>Pseudonocardia</taxon>
    </lineage>
</organism>
<name>A0A561SLA6_9PSEU</name>
<gene>
    <name evidence="2" type="ORF">FHX44_111523</name>
</gene>
<dbReference type="RefSeq" id="WP_170308813.1">
    <property type="nucleotide sequence ID" value="NZ_VIWU01000001.1"/>
</dbReference>
<dbReference type="InterPro" id="IPR041578">
    <property type="entry name" value="PIN_8"/>
</dbReference>
<dbReference type="AlphaFoldDB" id="A0A561SLA6"/>
<feature type="domain" description="PIN like" evidence="1">
    <location>
        <begin position="35"/>
        <end position="262"/>
    </location>
</feature>
<accession>A0A561SLA6</accession>
<evidence type="ECO:0000313" key="3">
    <source>
        <dbReference type="Proteomes" id="UP000321261"/>
    </source>
</evidence>
<keyword evidence="3" id="KW-1185">Reference proteome</keyword>
<protein>
    <recommendedName>
        <fullName evidence="1">PIN like domain-containing protein</fullName>
    </recommendedName>
</protein>
<proteinExistence type="predicted"/>
<reference evidence="2 3" key="1">
    <citation type="submission" date="2019-06" db="EMBL/GenBank/DDBJ databases">
        <title>Sequencing the genomes of 1000 actinobacteria strains.</title>
        <authorList>
            <person name="Klenk H.-P."/>
        </authorList>
    </citation>
    <scope>NUCLEOTIDE SEQUENCE [LARGE SCALE GENOMIC DNA]</scope>
    <source>
        <strain evidence="2 3">DSM 45671</strain>
    </source>
</reference>
<comment type="caution">
    <text evidence="2">The sequence shown here is derived from an EMBL/GenBank/DDBJ whole genome shotgun (WGS) entry which is preliminary data.</text>
</comment>
<dbReference type="EMBL" id="VIWU01000001">
    <property type="protein sequence ID" value="TWF75639.1"/>
    <property type="molecule type" value="Genomic_DNA"/>
</dbReference>